<name>A0A1S2YML0_CICAR</name>
<dbReference type="AlphaFoldDB" id="A0A1S2YML0"/>
<dbReference type="eggNOG" id="ENOG502RZFR">
    <property type="taxonomic scope" value="Eukaryota"/>
</dbReference>
<dbReference type="PANTHER" id="PTHR35749">
    <property type="entry name" value="OSJNBA0084A10.10 PROTEIN"/>
    <property type="match status" value="1"/>
</dbReference>
<evidence type="ECO:0000256" key="2">
    <source>
        <dbReference type="SAM" id="MobiDB-lite"/>
    </source>
</evidence>
<keyword evidence="1" id="KW-0175">Coiled coil</keyword>
<dbReference type="Proteomes" id="UP000087171">
    <property type="component" value="Chromosome Ca6"/>
</dbReference>
<dbReference type="GeneID" id="101497985"/>
<dbReference type="KEGG" id="cam:101497985"/>
<evidence type="ECO:0000313" key="3">
    <source>
        <dbReference type="Proteomes" id="UP000087171"/>
    </source>
</evidence>
<sequence>MNKLLDFGRKALYYVRVLSGYEERRIRSFRLQLEHRVQQAQARKAAINKVPEQIILSEVRRMVEEMQTLNKKLEETEVAIEEYFKPLDKEAEILMKMQLQGEEKKSEMMMKALEEQALLQKAEAEKITSMPPTDKIETNQKESEIPVNDSVHHADKPAINPILASTITHKGS</sequence>
<keyword evidence="3" id="KW-1185">Reference proteome</keyword>
<reference evidence="4 5" key="2">
    <citation type="submission" date="2025-04" db="UniProtKB">
        <authorList>
            <consortium name="RefSeq"/>
        </authorList>
    </citation>
    <scope>IDENTIFICATION</scope>
    <source>
        <tissue evidence="4 5">Etiolated seedlings</tissue>
    </source>
</reference>
<evidence type="ECO:0000256" key="1">
    <source>
        <dbReference type="SAM" id="Coils"/>
    </source>
</evidence>
<protein>
    <submittedName>
        <fullName evidence="4 5">Uncharacterized protein LOC101497985</fullName>
    </submittedName>
</protein>
<feature type="region of interest" description="Disordered" evidence="2">
    <location>
        <begin position="124"/>
        <end position="172"/>
    </location>
</feature>
<dbReference type="PANTHER" id="PTHR35749:SF1">
    <property type="entry name" value="OSJNBA0084A10.10 PROTEIN"/>
    <property type="match status" value="1"/>
</dbReference>
<dbReference type="RefSeq" id="XP_004507031.1">
    <property type="nucleotide sequence ID" value="XM_004506974.3"/>
</dbReference>
<gene>
    <name evidence="4 5" type="primary">LOC101497985</name>
</gene>
<dbReference type="PaxDb" id="3827-XP_004507031.1"/>
<evidence type="ECO:0000313" key="5">
    <source>
        <dbReference type="RefSeq" id="XP_004507032.1"/>
    </source>
</evidence>
<organism evidence="3 5">
    <name type="scientific">Cicer arietinum</name>
    <name type="common">Chickpea</name>
    <name type="synonym">Garbanzo</name>
    <dbReference type="NCBI Taxonomy" id="3827"/>
    <lineage>
        <taxon>Eukaryota</taxon>
        <taxon>Viridiplantae</taxon>
        <taxon>Streptophyta</taxon>
        <taxon>Embryophyta</taxon>
        <taxon>Tracheophyta</taxon>
        <taxon>Spermatophyta</taxon>
        <taxon>Magnoliopsida</taxon>
        <taxon>eudicotyledons</taxon>
        <taxon>Gunneridae</taxon>
        <taxon>Pentapetalae</taxon>
        <taxon>rosids</taxon>
        <taxon>fabids</taxon>
        <taxon>Fabales</taxon>
        <taxon>Fabaceae</taxon>
        <taxon>Papilionoideae</taxon>
        <taxon>50 kb inversion clade</taxon>
        <taxon>NPAAA clade</taxon>
        <taxon>Hologalegina</taxon>
        <taxon>IRL clade</taxon>
        <taxon>Cicereae</taxon>
        <taxon>Cicer</taxon>
    </lineage>
</organism>
<evidence type="ECO:0000313" key="4">
    <source>
        <dbReference type="RefSeq" id="XP_004507031.1"/>
    </source>
</evidence>
<feature type="compositionally biased region" description="Polar residues" evidence="2">
    <location>
        <begin position="163"/>
        <end position="172"/>
    </location>
</feature>
<feature type="compositionally biased region" description="Basic and acidic residues" evidence="2">
    <location>
        <begin position="134"/>
        <end position="156"/>
    </location>
</feature>
<accession>A0A1S2YML0</accession>
<proteinExistence type="predicted"/>
<dbReference type="STRING" id="3827.A0A1S2YML0"/>
<feature type="coiled-coil region" evidence="1">
    <location>
        <begin position="56"/>
        <end position="116"/>
    </location>
</feature>
<dbReference type="OrthoDB" id="1929657at2759"/>
<reference evidence="3" key="1">
    <citation type="journal article" date="2013" name="Nat. Biotechnol.">
        <title>Draft genome sequence of chickpea (Cicer arietinum) provides a resource for trait improvement.</title>
        <authorList>
            <person name="Varshney R.K."/>
            <person name="Song C."/>
            <person name="Saxena R.K."/>
            <person name="Azam S."/>
            <person name="Yu S."/>
            <person name="Sharpe A.G."/>
            <person name="Cannon S."/>
            <person name="Baek J."/>
            <person name="Rosen B.D."/>
            <person name="Tar'an B."/>
            <person name="Millan T."/>
            <person name="Zhang X."/>
            <person name="Ramsay L.D."/>
            <person name="Iwata A."/>
            <person name="Wang Y."/>
            <person name="Nelson W."/>
            <person name="Farmer A.D."/>
            <person name="Gaur P.M."/>
            <person name="Soderlund C."/>
            <person name="Penmetsa R.V."/>
            <person name="Xu C."/>
            <person name="Bharti A.K."/>
            <person name="He W."/>
            <person name="Winter P."/>
            <person name="Zhao S."/>
            <person name="Hane J.K."/>
            <person name="Carrasquilla-Garcia N."/>
            <person name="Condie J.A."/>
            <person name="Upadhyaya H.D."/>
            <person name="Luo M.C."/>
            <person name="Thudi M."/>
            <person name="Gowda C.L."/>
            <person name="Singh N.P."/>
            <person name="Lichtenzveig J."/>
            <person name="Gali K.K."/>
            <person name="Rubio J."/>
            <person name="Nadarajan N."/>
            <person name="Dolezel J."/>
            <person name="Bansal K.C."/>
            <person name="Xu X."/>
            <person name="Edwards D."/>
            <person name="Zhang G."/>
            <person name="Kahl G."/>
            <person name="Gil J."/>
            <person name="Singh K.B."/>
            <person name="Datta S.K."/>
            <person name="Jackson S.A."/>
            <person name="Wang J."/>
            <person name="Cook D.R."/>
        </authorList>
    </citation>
    <scope>NUCLEOTIDE SEQUENCE [LARGE SCALE GENOMIC DNA]</scope>
    <source>
        <strain evidence="3">cv. CDC Frontier</strain>
    </source>
</reference>
<dbReference type="RefSeq" id="XP_004507032.1">
    <property type="nucleotide sequence ID" value="XM_004506975.3"/>
</dbReference>